<accession>A0A5C3NB15</accession>
<organism evidence="2 3">
    <name type="scientific">Heliocybe sulcata</name>
    <dbReference type="NCBI Taxonomy" id="5364"/>
    <lineage>
        <taxon>Eukaryota</taxon>
        <taxon>Fungi</taxon>
        <taxon>Dikarya</taxon>
        <taxon>Basidiomycota</taxon>
        <taxon>Agaricomycotina</taxon>
        <taxon>Agaricomycetes</taxon>
        <taxon>Gloeophyllales</taxon>
        <taxon>Gloeophyllaceae</taxon>
        <taxon>Heliocybe</taxon>
    </lineage>
</organism>
<feature type="region of interest" description="Disordered" evidence="1">
    <location>
        <begin position="1"/>
        <end position="24"/>
    </location>
</feature>
<feature type="compositionally biased region" description="Basic and acidic residues" evidence="1">
    <location>
        <begin position="42"/>
        <end position="53"/>
    </location>
</feature>
<keyword evidence="3" id="KW-1185">Reference proteome</keyword>
<feature type="region of interest" description="Disordered" evidence="1">
    <location>
        <begin position="42"/>
        <end position="138"/>
    </location>
</feature>
<dbReference type="OrthoDB" id="2620452at2759"/>
<reference evidence="2 3" key="1">
    <citation type="journal article" date="2019" name="Nat. Ecol. Evol.">
        <title>Megaphylogeny resolves global patterns of mushroom evolution.</title>
        <authorList>
            <person name="Varga T."/>
            <person name="Krizsan K."/>
            <person name="Foldi C."/>
            <person name="Dima B."/>
            <person name="Sanchez-Garcia M."/>
            <person name="Sanchez-Ramirez S."/>
            <person name="Szollosi G.J."/>
            <person name="Szarkandi J.G."/>
            <person name="Papp V."/>
            <person name="Albert L."/>
            <person name="Andreopoulos W."/>
            <person name="Angelini C."/>
            <person name="Antonin V."/>
            <person name="Barry K.W."/>
            <person name="Bougher N.L."/>
            <person name="Buchanan P."/>
            <person name="Buyck B."/>
            <person name="Bense V."/>
            <person name="Catcheside P."/>
            <person name="Chovatia M."/>
            <person name="Cooper J."/>
            <person name="Damon W."/>
            <person name="Desjardin D."/>
            <person name="Finy P."/>
            <person name="Geml J."/>
            <person name="Haridas S."/>
            <person name="Hughes K."/>
            <person name="Justo A."/>
            <person name="Karasinski D."/>
            <person name="Kautmanova I."/>
            <person name="Kiss B."/>
            <person name="Kocsube S."/>
            <person name="Kotiranta H."/>
            <person name="LaButti K.M."/>
            <person name="Lechner B.E."/>
            <person name="Liimatainen K."/>
            <person name="Lipzen A."/>
            <person name="Lukacs Z."/>
            <person name="Mihaltcheva S."/>
            <person name="Morgado L.N."/>
            <person name="Niskanen T."/>
            <person name="Noordeloos M.E."/>
            <person name="Ohm R.A."/>
            <person name="Ortiz-Santana B."/>
            <person name="Ovrebo C."/>
            <person name="Racz N."/>
            <person name="Riley R."/>
            <person name="Savchenko A."/>
            <person name="Shiryaev A."/>
            <person name="Soop K."/>
            <person name="Spirin V."/>
            <person name="Szebenyi C."/>
            <person name="Tomsovsky M."/>
            <person name="Tulloss R.E."/>
            <person name="Uehling J."/>
            <person name="Grigoriev I.V."/>
            <person name="Vagvolgyi C."/>
            <person name="Papp T."/>
            <person name="Martin F.M."/>
            <person name="Miettinen O."/>
            <person name="Hibbett D.S."/>
            <person name="Nagy L.G."/>
        </authorList>
    </citation>
    <scope>NUCLEOTIDE SEQUENCE [LARGE SCALE GENOMIC DNA]</scope>
    <source>
        <strain evidence="2 3">OMC1185</strain>
    </source>
</reference>
<gene>
    <name evidence="2" type="ORF">OE88DRAFT_1733191</name>
</gene>
<dbReference type="AlphaFoldDB" id="A0A5C3NB15"/>
<proteinExistence type="predicted"/>
<feature type="compositionally biased region" description="Basic and acidic residues" evidence="1">
    <location>
        <begin position="62"/>
        <end position="83"/>
    </location>
</feature>
<evidence type="ECO:0000256" key="1">
    <source>
        <dbReference type="SAM" id="MobiDB-lite"/>
    </source>
</evidence>
<dbReference type="EMBL" id="ML213506">
    <property type="protein sequence ID" value="TFK54543.1"/>
    <property type="molecule type" value="Genomic_DNA"/>
</dbReference>
<name>A0A5C3NB15_9AGAM</name>
<evidence type="ECO:0000313" key="2">
    <source>
        <dbReference type="EMBL" id="TFK54543.1"/>
    </source>
</evidence>
<sequence>MAQRPPQAAQKSDKKRGKQPKKFVEQQDAAIKLALSIAEVQEGKSKEKVEKRKQTLKALKSTGERKKDSNKPSAKDRIKEKKAIIAAQKAQKKKEKVTTRKGPTAGGNEKGRDIRAGEASQVKKRAEPAPARKRVSFA</sequence>
<evidence type="ECO:0000313" key="3">
    <source>
        <dbReference type="Proteomes" id="UP000305948"/>
    </source>
</evidence>
<dbReference type="Proteomes" id="UP000305948">
    <property type="component" value="Unassembled WGS sequence"/>
</dbReference>
<protein>
    <submittedName>
        <fullName evidence="2">Uncharacterized protein</fullName>
    </submittedName>
</protein>